<proteinExistence type="inferred from homology"/>
<dbReference type="PANTHER" id="PTHR30221">
    <property type="entry name" value="SMALL-CONDUCTANCE MECHANOSENSITIVE CHANNEL"/>
    <property type="match status" value="1"/>
</dbReference>
<evidence type="ECO:0000313" key="9">
    <source>
        <dbReference type="EMBL" id="NQV66310.1"/>
    </source>
</evidence>
<feature type="transmembrane region" description="Helical" evidence="6">
    <location>
        <begin position="49"/>
        <end position="69"/>
    </location>
</feature>
<dbReference type="InterPro" id="IPR006685">
    <property type="entry name" value="MscS_channel_2nd"/>
</dbReference>
<dbReference type="EMBL" id="JABMOJ010000496">
    <property type="protein sequence ID" value="NQV66310.1"/>
    <property type="molecule type" value="Genomic_DNA"/>
</dbReference>
<keyword evidence="6" id="KW-0813">Transport</keyword>
<evidence type="ECO:0000256" key="1">
    <source>
        <dbReference type="ARBA" id="ARBA00004651"/>
    </source>
</evidence>
<dbReference type="InterPro" id="IPR023408">
    <property type="entry name" value="MscS_beta-dom_sf"/>
</dbReference>
<dbReference type="AlphaFoldDB" id="A0A972W1M8"/>
<dbReference type="SUPFAM" id="SSF50182">
    <property type="entry name" value="Sm-like ribonucleoproteins"/>
    <property type="match status" value="1"/>
</dbReference>
<evidence type="ECO:0000256" key="5">
    <source>
        <dbReference type="ARBA" id="ARBA00023136"/>
    </source>
</evidence>
<dbReference type="Proteomes" id="UP000754644">
    <property type="component" value="Unassembled WGS sequence"/>
</dbReference>
<comment type="function">
    <text evidence="6">Mechanosensitive channel that participates in the regulation of osmotic pressure changes within the cell, opening in response to stretch forces in the membrane lipid bilayer, without the need for other proteins. Contributes to normal resistance to hypoosmotic shock. Forms an ion channel of 1.0 nanosiemens conductance with a slight preference for anions.</text>
</comment>
<keyword evidence="6" id="KW-0407">Ion channel</keyword>
<dbReference type="InterPro" id="IPR011066">
    <property type="entry name" value="MscS_channel_C_sf"/>
</dbReference>
<name>A0A972W1M8_9GAMM</name>
<evidence type="ECO:0000259" key="8">
    <source>
        <dbReference type="Pfam" id="PF00924"/>
    </source>
</evidence>
<dbReference type="GO" id="GO:0005886">
    <property type="term" value="C:plasma membrane"/>
    <property type="evidence" value="ECO:0007669"/>
    <property type="project" value="UniProtKB-SubCell"/>
</dbReference>
<keyword evidence="3 6" id="KW-0812">Transmembrane</keyword>
<dbReference type="SUPFAM" id="SSF82689">
    <property type="entry name" value="Mechanosensitive channel protein MscS (YggB), C-terminal domain"/>
    <property type="match status" value="1"/>
</dbReference>
<comment type="similarity">
    <text evidence="6">Belongs to the MscS (TC 1.A.23) family.</text>
</comment>
<organism evidence="9 10">
    <name type="scientific">SAR86 cluster bacterium</name>
    <dbReference type="NCBI Taxonomy" id="2030880"/>
    <lineage>
        <taxon>Bacteria</taxon>
        <taxon>Pseudomonadati</taxon>
        <taxon>Pseudomonadota</taxon>
        <taxon>Gammaproteobacteria</taxon>
        <taxon>SAR86 cluster</taxon>
    </lineage>
</organism>
<keyword evidence="6" id="KW-0997">Cell inner membrane</keyword>
<keyword evidence="7" id="KW-0175">Coiled coil</keyword>
<evidence type="ECO:0000256" key="4">
    <source>
        <dbReference type="ARBA" id="ARBA00022989"/>
    </source>
</evidence>
<evidence type="ECO:0000313" key="10">
    <source>
        <dbReference type="Proteomes" id="UP000754644"/>
    </source>
</evidence>
<protein>
    <recommendedName>
        <fullName evidence="6">Small-conductance mechanosensitive channel</fullName>
    </recommendedName>
</protein>
<comment type="caution">
    <text evidence="6">Lacks conserved residue(s) required for the propagation of feature annotation.</text>
</comment>
<dbReference type="InterPro" id="IPR010920">
    <property type="entry name" value="LSM_dom_sf"/>
</dbReference>
<feature type="coiled-coil region" evidence="7">
    <location>
        <begin position="289"/>
        <end position="341"/>
    </location>
</feature>
<keyword evidence="2" id="KW-1003">Cell membrane</keyword>
<comment type="caution">
    <text evidence="9">The sequence shown here is derived from an EMBL/GenBank/DDBJ whole genome shotgun (WGS) entry which is preliminary data.</text>
</comment>
<evidence type="ECO:0000256" key="2">
    <source>
        <dbReference type="ARBA" id="ARBA00022475"/>
    </source>
</evidence>
<sequence length="347" mass="38197">MTFNESLLNAFIPLIVSLMLSLLSLSLAHYWLLAREPNLGSEARLPRQIIMLLCTVAAIILAVIVAPLTEGTRNQILSIIGLGISAVIAFSSTSLVTNFMAAITLRVTKPFNIGDFVTVGDYFGKVSERGLFDTEIQTENRELVSIPNSLFILTPVKVTRRSGVIISSTVSLGYDIHHAEVEPLLLIAARAAELDDPYVQILSLDDFSICYRVSGLLLDVNTLLTSRSKLNQCVLDSLHSNQIEIMSPTVTRHINQPLEIKQIPQAIRRPTAQPQAAAEDIAFDKADRAQARELHQENLNRKIDELTNQLKQAPGPEPEAKTAIEALLSQLQAELTEISKQPDSDET</sequence>
<dbReference type="Pfam" id="PF00924">
    <property type="entry name" value="MS_channel_2nd"/>
    <property type="match status" value="1"/>
</dbReference>
<evidence type="ECO:0000256" key="3">
    <source>
        <dbReference type="ARBA" id="ARBA00022692"/>
    </source>
</evidence>
<accession>A0A972W1M8</accession>
<gene>
    <name evidence="9" type="ORF">HQ497_13195</name>
</gene>
<dbReference type="PANTHER" id="PTHR30221:SF1">
    <property type="entry name" value="SMALL-CONDUCTANCE MECHANOSENSITIVE CHANNEL"/>
    <property type="match status" value="1"/>
</dbReference>
<feature type="transmembrane region" description="Helical" evidence="6">
    <location>
        <begin position="75"/>
        <end position="96"/>
    </location>
</feature>
<evidence type="ECO:0000256" key="7">
    <source>
        <dbReference type="SAM" id="Coils"/>
    </source>
</evidence>
<feature type="transmembrane region" description="Helical" evidence="6">
    <location>
        <begin position="6"/>
        <end position="28"/>
    </location>
</feature>
<keyword evidence="5 6" id="KW-0472">Membrane</keyword>
<dbReference type="InterPro" id="IPR045275">
    <property type="entry name" value="MscS_archaea/bacteria_type"/>
</dbReference>
<comment type="subunit">
    <text evidence="6">Homoheptamer.</text>
</comment>
<dbReference type="GO" id="GO:0008381">
    <property type="term" value="F:mechanosensitive monoatomic ion channel activity"/>
    <property type="evidence" value="ECO:0007669"/>
    <property type="project" value="InterPro"/>
</dbReference>
<keyword evidence="4 6" id="KW-1133">Transmembrane helix</keyword>
<evidence type="ECO:0000256" key="6">
    <source>
        <dbReference type="RuleBase" id="RU369025"/>
    </source>
</evidence>
<dbReference type="Gene3D" id="2.30.30.60">
    <property type="match status" value="1"/>
</dbReference>
<reference evidence="9" key="1">
    <citation type="submission" date="2020-05" db="EMBL/GenBank/DDBJ databases">
        <title>Sulfur intermediates as new biogeochemical hubs in an aquatic model microbial ecosystem.</title>
        <authorList>
            <person name="Vigneron A."/>
        </authorList>
    </citation>
    <scope>NUCLEOTIDE SEQUENCE</scope>
    <source>
        <strain evidence="9">Bin.250</strain>
    </source>
</reference>
<comment type="subcellular location">
    <subcellularLocation>
        <location evidence="6">Cell inner membrane</location>
        <topology evidence="6">Multi-pass membrane protein</topology>
    </subcellularLocation>
    <subcellularLocation>
        <location evidence="1">Cell membrane</location>
        <topology evidence="1">Multi-pass membrane protein</topology>
    </subcellularLocation>
</comment>
<feature type="domain" description="Mechanosensitive ion channel MscS" evidence="8">
    <location>
        <begin position="95"/>
        <end position="154"/>
    </location>
</feature>
<keyword evidence="6" id="KW-0406">Ion transport</keyword>